<name>A0A1B6MQ13_9HEMI</name>
<evidence type="ECO:0000313" key="2">
    <source>
        <dbReference type="EMBL" id="JAT38036.1"/>
    </source>
</evidence>
<feature type="region of interest" description="Disordered" evidence="1">
    <location>
        <begin position="123"/>
        <end position="145"/>
    </location>
</feature>
<gene>
    <name evidence="2" type="ORF">g.49234</name>
</gene>
<feature type="compositionally biased region" description="Polar residues" evidence="1">
    <location>
        <begin position="26"/>
        <end position="36"/>
    </location>
</feature>
<organism evidence="2">
    <name type="scientific">Graphocephala atropunctata</name>
    <dbReference type="NCBI Taxonomy" id="36148"/>
    <lineage>
        <taxon>Eukaryota</taxon>
        <taxon>Metazoa</taxon>
        <taxon>Ecdysozoa</taxon>
        <taxon>Arthropoda</taxon>
        <taxon>Hexapoda</taxon>
        <taxon>Insecta</taxon>
        <taxon>Pterygota</taxon>
        <taxon>Neoptera</taxon>
        <taxon>Paraneoptera</taxon>
        <taxon>Hemiptera</taxon>
        <taxon>Auchenorrhyncha</taxon>
        <taxon>Membracoidea</taxon>
        <taxon>Cicadellidae</taxon>
        <taxon>Cicadellinae</taxon>
        <taxon>Cicadellini</taxon>
        <taxon>Graphocephala</taxon>
    </lineage>
</organism>
<feature type="compositionally biased region" description="Polar residues" evidence="1">
    <location>
        <begin position="74"/>
        <end position="84"/>
    </location>
</feature>
<proteinExistence type="predicted"/>
<dbReference type="EMBL" id="GEBQ01001941">
    <property type="protein sequence ID" value="JAT38036.1"/>
    <property type="molecule type" value="Transcribed_RNA"/>
</dbReference>
<dbReference type="AlphaFoldDB" id="A0A1B6MQ13"/>
<reference evidence="2" key="1">
    <citation type="submission" date="2015-11" db="EMBL/GenBank/DDBJ databases">
        <title>De novo transcriptome assembly of four potential Pierce s Disease insect vectors from Arizona vineyards.</title>
        <authorList>
            <person name="Tassone E.E."/>
        </authorList>
    </citation>
    <scope>NUCLEOTIDE SEQUENCE</scope>
</reference>
<protein>
    <submittedName>
        <fullName evidence="2">Uncharacterized protein</fullName>
    </submittedName>
</protein>
<feature type="non-terminal residue" evidence="2">
    <location>
        <position position="145"/>
    </location>
</feature>
<evidence type="ECO:0000256" key="1">
    <source>
        <dbReference type="SAM" id="MobiDB-lite"/>
    </source>
</evidence>
<feature type="non-terminal residue" evidence="2">
    <location>
        <position position="1"/>
    </location>
</feature>
<feature type="region of interest" description="Disordered" evidence="1">
    <location>
        <begin position="74"/>
        <end position="101"/>
    </location>
</feature>
<accession>A0A1B6MQ13</accession>
<feature type="region of interest" description="Disordered" evidence="1">
    <location>
        <begin position="14"/>
        <end position="40"/>
    </location>
</feature>
<sequence>TSNTRSLPIVYLKKKKTTNSTPSTAVGETNNTSASLASKCPKGSTISGEYLPSDHSTIEEISQHKEIAITKQSSVVENDASESASPGPPNIELTPDTETTKKSEMLNEVSASRATLLLHSKPSLTAIPSNVADKDKVPTPQVCDA</sequence>